<dbReference type="NCBIfam" id="TIGR03696">
    <property type="entry name" value="Rhs_assc_core"/>
    <property type="match status" value="1"/>
</dbReference>
<dbReference type="SUPFAM" id="SSF63829">
    <property type="entry name" value="Calcium-dependent phosphotriesterase"/>
    <property type="match status" value="1"/>
</dbReference>
<feature type="compositionally biased region" description="Basic and acidic residues" evidence="1">
    <location>
        <begin position="626"/>
        <end position="646"/>
    </location>
</feature>
<dbReference type="Pfam" id="PF05593">
    <property type="entry name" value="RHS_repeat"/>
    <property type="match status" value="5"/>
</dbReference>
<dbReference type="NCBIfam" id="TIGR01643">
    <property type="entry name" value="YD_repeat_2x"/>
    <property type="match status" value="5"/>
</dbReference>
<name>A0ABP9BJM0_9GAMM</name>
<dbReference type="InterPro" id="IPR006530">
    <property type="entry name" value="YD"/>
</dbReference>
<proteinExistence type="predicted"/>
<dbReference type="PANTHER" id="PTHR32305">
    <property type="match status" value="1"/>
</dbReference>
<feature type="region of interest" description="Disordered" evidence="1">
    <location>
        <begin position="621"/>
        <end position="647"/>
    </location>
</feature>
<feature type="domain" description="DUF6531" evidence="2">
    <location>
        <begin position="290"/>
        <end position="358"/>
    </location>
</feature>
<evidence type="ECO:0000256" key="1">
    <source>
        <dbReference type="SAM" id="MobiDB-lite"/>
    </source>
</evidence>
<dbReference type="InterPro" id="IPR050708">
    <property type="entry name" value="T6SS_VgrG/RHS"/>
</dbReference>
<protein>
    <submittedName>
        <fullName evidence="3">RHS repeat-associated core domain-containing protein</fullName>
    </submittedName>
</protein>
<dbReference type="RefSeq" id="WP_345303453.1">
    <property type="nucleotide sequence ID" value="NZ_BAABJE010000010.1"/>
</dbReference>
<comment type="caution">
    <text evidence="3">The sequence shown here is derived from an EMBL/GenBank/DDBJ whole genome shotgun (WGS) entry which is preliminary data.</text>
</comment>
<reference evidence="4" key="1">
    <citation type="journal article" date="2019" name="Int. J. Syst. Evol. Microbiol.">
        <title>The Global Catalogue of Microorganisms (GCM) 10K type strain sequencing project: providing services to taxonomists for standard genome sequencing and annotation.</title>
        <authorList>
            <consortium name="The Broad Institute Genomics Platform"/>
            <consortium name="The Broad Institute Genome Sequencing Center for Infectious Disease"/>
            <person name="Wu L."/>
            <person name="Ma J."/>
        </authorList>
    </citation>
    <scope>NUCLEOTIDE SEQUENCE [LARGE SCALE GENOMIC DNA]</scope>
    <source>
        <strain evidence="4">JCM 18204</strain>
    </source>
</reference>
<dbReference type="Gene3D" id="2.180.10.10">
    <property type="entry name" value="RHS repeat-associated core"/>
    <property type="match status" value="3"/>
</dbReference>
<dbReference type="Pfam" id="PF20148">
    <property type="entry name" value="DUF6531"/>
    <property type="match status" value="1"/>
</dbReference>
<feature type="region of interest" description="Disordered" evidence="1">
    <location>
        <begin position="1279"/>
        <end position="1305"/>
    </location>
</feature>
<dbReference type="InterPro" id="IPR031325">
    <property type="entry name" value="RHS_repeat"/>
</dbReference>
<dbReference type="InterPro" id="IPR022385">
    <property type="entry name" value="Rhs_assc_core"/>
</dbReference>
<evidence type="ECO:0000259" key="2">
    <source>
        <dbReference type="Pfam" id="PF20148"/>
    </source>
</evidence>
<keyword evidence="4" id="KW-1185">Reference proteome</keyword>
<dbReference type="PANTHER" id="PTHR32305:SF15">
    <property type="entry name" value="PROTEIN RHSA-RELATED"/>
    <property type="match status" value="1"/>
</dbReference>
<sequence length="1689" mass="184905">MDESKHGEDTMKSDAMKSRAIDLLGRGWRNRPMRARSFMGLLIAAAAVAQVATGPEPQFCYQGATQQCANTLDKAEQAMRADTVHAPVATLLEQAETNVIPAQERAEYVYRVKDQPGTLYTGGFTVDAVGSDGDLISGGHGCARGSDPNLPNLCADESDLVARAVDKYRALHPTCTFGGASLATDLRVSPYKAVDGMQNISQATHGVVNYGHRRYITRFSCESGSAGAFHFMIRQEASFTCPSRYDRLSDIVSNDGIGDLTLPVLCAYNRGSVRISGPIQQCASCEASDYPVYPATGEKVRAEPDFEFAGHTFTRYYHSLRQFRNNIGFAEGWTHTFSDRLTGTNGSSMAAIVDETGAYEGYAPFASNRLRGVNSTDHVLEYIASGAVRWRLRSPDGEVREFDVNRILTAIRHPDDPRLDVVLGYRNGLLATATDGQGRVLRFEYNAAKLMTRAVLPDGASVAYGYDADRNLISADYGSGRIKRYHYAESGLIGDPSQRHHLTGITAETGRRFASFRYDDRGRVIESRAFGTPNNVTTVVYDSETQATVAAATGEQRIYTIAPGLYRRITDVKTAGQTASDAQVFDAQGRLQRQTNRLGEHTDYEYHATDAYLSAVIEAAGTPQQRRTETVRDPATHRVTEQRTRDAAGALKAQTTWTYNGRGQPLTTTEIDPTTGATRTTTIAYCEAADVAAGVCPLVGLVLSVDGARDNALDVADVTRYEYRDADEPGCATAPATCLWRKGDLWRIVDAKGQITELLAHDGAGRIRSIRDVAGVVTDVEYDPRGWLVARKMRGTNDGGENDDRIERIEYTVDGLVHRVVQPDGVFVTFGYDDIQRLTSITDRDGHRMVYTLNAAGEREREDIRDAGGALLQTVSRTFDTLGRLQSVVDADDRSTVFGYDAEGRLKTATDPLTRRDDRDYDPLGRLVRSLRNATSTAESAETLYRYDALDNITRITDPKGLHTDYRYNGFGELVELDSPDTGLTGYTHDAAGNTTGQIDANGKSTQFRYDALNRLKMVDYAAAVPDEPFAYDTAMGDCAAGEQYAAGRLGRIADASGSTVFCYNRFGDLVRKVQRTGNRTFTLRWVYQADGRLQKMIYPGSTEVDYRYDAQGRVAEIGVTTGGARQVLLKNATYHPFGPVARWVFGNDLELRRTLDRNGRPLAVEDGPENGAGLGIALGYGFDAVGNLAQLRSGRSPNATVQTYGYDGQDRLAEAKDANAVVLERYGYDRTGNRLTAGQWVMTDAGGGPGGGAPTYAFQTANYGYASDSHRLLDVGGEPRAYDDAGNLTQQGDPNAPGGPRRRFGYNDANRLSAVWTGAPISNGTDPPIDTVLATYAYNALGERVRRTVYGVDTYTLYDSDGRWLGDFNGTGQPVQMAIWLDDLPVGLLTGSNPGQTLHYIEADALGSPRAVIDPQRNVAVWRWDPLGEAFGRDHPEEDPDGDGLVFNLDLRLPGQQFDSVTGFHYNYFRDYDPTTGRYVESDPAGLMGGISGYSYVESAPLRLVDLFGLAPGDVFGTREAAQRAADNYYREIDSDRAWYDKLINGFTDSVAVRPARCGGYTYQTVTTLKGYGPGIGKAGVVRAARAARAFKFPAWRKVTVNMEHVAERHIMGGALTTGRDVFPMMSRNGVMAAIRQAYGNASVLKIQGERVLLSGYSKAGYEVRMWYNRAERTIETAFPKIKSRPGK</sequence>
<evidence type="ECO:0000313" key="3">
    <source>
        <dbReference type="EMBL" id="GAA4796379.1"/>
    </source>
</evidence>
<dbReference type="InterPro" id="IPR045351">
    <property type="entry name" value="DUF6531"/>
</dbReference>
<organism evidence="3 4">
    <name type="scientific">Lysobacter hankyongensis</name>
    <dbReference type="NCBI Taxonomy" id="1176535"/>
    <lineage>
        <taxon>Bacteria</taxon>
        <taxon>Pseudomonadati</taxon>
        <taxon>Pseudomonadota</taxon>
        <taxon>Gammaproteobacteria</taxon>
        <taxon>Lysobacterales</taxon>
        <taxon>Lysobacteraceae</taxon>
        <taxon>Lysobacter</taxon>
    </lineage>
</organism>
<gene>
    <name evidence="3" type="ORF">GCM10023307_22870</name>
</gene>
<accession>A0ABP9BJM0</accession>
<evidence type="ECO:0000313" key="4">
    <source>
        <dbReference type="Proteomes" id="UP001499959"/>
    </source>
</evidence>
<dbReference type="Proteomes" id="UP001499959">
    <property type="component" value="Unassembled WGS sequence"/>
</dbReference>
<dbReference type="EMBL" id="BAABJE010000010">
    <property type="protein sequence ID" value="GAA4796379.1"/>
    <property type="molecule type" value="Genomic_DNA"/>
</dbReference>